<evidence type="ECO:0008006" key="4">
    <source>
        <dbReference type="Google" id="ProtNLM"/>
    </source>
</evidence>
<organism evidence="3">
    <name type="scientific">Sesamum radiatum</name>
    <name type="common">Black benniseed</name>
    <dbReference type="NCBI Taxonomy" id="300843"/>
    <lineage>
        <taxon>Eukaryota</taxon>
        <taxon>Viridiplantae</taxon>
        <taxon>Streptophyta</taxon>
        <taxon>Embryophyta</taxon>
        <taxon>Tracheophyta</taxon>
        <taxon>Spermatophyta</taxon>
        <taxon>Magnoliopsida</taxon>
        <taxon>eudicotyledons</taxon>
        <taxon>Gunneridae</taxon>
        <taxon>Pentapetalae</taxon>
        <taxon>asterids</taxon>
        <taxon>lamiids</taxon>
        <taxon>Lamiales</taxon>
        <taxon>Pedaliaceae</taxon>
        <taxon>Sesamum</taxon>
    </lineage>
</organism>
<dbReference type="Pfam" id="PF03732">
    <property type="entry name" value="Retrotrans_gag"/>
    <property type="match status" value="1"/>
</dbReference>
<dbReference type="Pfam" id="PF14244">
    <property type="entry name" value="Retrotran_gag_3"/>
    <property type="match status" value="1"/>
</dbReference>
<dbReference type="InterPro" id="IPR005162">
    <property type="entry name" value="Retrotrans_gag_dom"/>
</dbReference>
<evidence type="ECO:0000313" key="3">
    <source>
        <dbReference type="EMBL" id="KAL0291649.1"/>
    </source>
</evidence>
<evidence type="ECO:0000259" key="1">
    <source>
        <dbReference type="Pfam" id="PF03732"/>
    </source>
</evidence>
<evidence type="ECO:0000259" key="2">
    <source>
        <dbReference type="Pfam" id="PF14244"/>
    </source>
</evidence>
<dbReference type="AlphaFoldDB" id="A0AAW2JBG6"/>
<dbReference type="InterPro" id="IPR029472">
    <property type="entry name" value="Copia-like_N"/>
</dbReference>
<proteinExistence type="predicted"/>
<feature type="domain" description="Retrotransposon Copia-like N-terminal" evidence="2">
    <location>
        <begin position="36"/>
        <end position="83"/>
    </location>
</feature>
<comment type="caution">
    <text evidence="3">The sequence shown here is derived from an EMBL/GenBank/DDBJ whole genome shotgun (WGS) entry which is preliminary data.</text>
</comment>
<accession>A0AAW2JBG6</accession>
<reference evidence="3" key="1">
    <citation type="submission" date="2020-06" db="EMBL/GenBank/DDBJ databases">
        <authorList>
            <person name="Li T."/>
            <person name="Hu X."/>
            <person name="Zhang T."/>
            <person name="Song X."/>
            <person name="Zhang H."/>
            <person name="Dai N."/>
            <person name="Sheng W."/>
            <person name="Hou X."/>
            <person name="Wei L."/>
        </authorList>
    </citation>
    <scope>NUCLEOTIDE SEQUENCE</scope>
    <source>
        <strain evidence="3">G02</strain>
        <tissue evidence="3">Leaf</tissue>
    </source>
</reference>
<dbReference type="EMBL" id="JACGWJ010000511">
    <property type="protein sequence ID" value="KAL0291649.1"/>
    <property type="molecule type" value="Genomic_DNA"/>
</dbReference>
<sequence>MVAETTKVGAGVEVAAVTGKAVDANAQYEKDVLYLHPSDHLGMTLASMLSDGTNCFIWSHAVFVSLGVKLKLGFIDETFPRPAEQFFAFYQVAPESRLDMISFYMHGDALSWFKWMFNNRQLSSWDAFVRSLELRFGPSSFDNHQAMLFKLRQYGTVTEYQTEFERICNRVVGLSPESILNYFISGLRPDIQRELSILQPSSISQAVGLAKLIEAKYIDARRSAASARVSGPQLCLPC</sequence>
<name>A0AAW2JBG6_SESRA</name>
<gene>
    <name evidence="3" type="ORF">Sradi_7018500</name>
</gene>
<reference evidence="3" key="2">
    <citation type="journal article" date="2024" name="Plant">
        <title>Genomic evolution and insights into agronomic trait innovations of Sesamum species.</title>
        <authorList>
            <person name="Miao H."/>
            <person name="Wang L."/>
            <person name="Qu L."/>
            <person name="Liu H."/>
            <person name="Sun Y."/>
            <person name="Le M."/>
            <person name="Wang Q."/>
            <person name="Wei S."/>
            <person name="Zheng Y."/>
            <person name="Lin W."/>
            <person name="Duan Y."/>
            <person name="Cao H."/>
            <person name="Xiong S."/>
            <person name="Wang X."/>
            <person name="Wei L."/>
            <person name="Li C."/>
            <person name="Ma Q."/>
            <person name="Ju M."/>
            <person name="Zhao R."/>
            <person name="Li G."/>
            <person name="Mu C."/>
            <person name="Tian Q."/>
            <person name="Mei H."/>
            <person name="Zhang T."/>
            <person name="Gao T."/>
            <person name="Zhang H."/>
        </authorList>
    </citation>
    <scope>NUCLEOTIDE SEQUENCE</scope>
    <source>
        <strain evidence="3">G02</strain>
    </source>
</reference>
<protein>
    <recommendedName>
        <fullName evidence="4">Retrotransposon gag domain-containing protein</fullName>
    </recommendedName>
</protein>
<feature type="domain" description="Retrotransposon gag" evidence="1">
    <location>
        <begin position="100"/>
        <end position="189"/>
    </location>
</feature>